<dbReference type="SUPFAM" id="SSF57889">
    <property type="entry name" value="Cysteine-rich domain"/>
    <property type="match status" value="2"/>
</dbReference>
<protein>
    <recommendedName>
        <fullName evidence="2">DC1 domain-containing protein</fullName>
    </recommendedName>
</protein>
<evidence type="ECO:0000259" key="2">
    <source>
        <dbReference type="Pfam" id="PF03107"/>
    </source>
</evidence>
<dbReference type="InterPro" id="IPR046349">
    <property type="entry name" value="C1-like_sf"/>
</dbReference>
<dbReference type="AlphaFoldDB" id="A0ABD1FY75"/>
<evidence type="ECO:0000256" key="1">
    <source>
        <dbReference type="ARBA" id="ARBA00022737"/>
    </source>
</evidence>
<keyword evidence="4" id="KW-1185">Reference proteome</keyword>
<proteinExistence type="predicted"/>
<dbReference type="InterPro" id="IPR004146">
    <property type="entry name" value="DC1"/>
</dbReference>
<dbReference type="Proteomes" id="UP001567538">
    <property type="component" value="Unassembled WGS sequence"/>
</dbReference>
<organism evidence="3 4">
    <name type="scientific">Salvia divinorum</name>
    <name type="common">Maria pastora</name>
    <name type="synonym">Diviner's sage</name>
    <dbReference type="NCBI Taxonomy" id="28513"/>
    <lineage>
        <taxon>Eukaryota</taxon>
        <taxon>Viridiplantae</taxon>
        <taxon>Streptophyta</taxon>
        <taxon>Embryophyta</taxon>
        <taxon>Tracheophyta</taxon>
        <taxon>Spermatophyta</taxon>
        <taxon>Magnoliopsida</taxon>
        <taxon>eudicotyledons</taxon>
        <taxon>Gunneridae</taxon>
        <taxon>Pentapetalae</taxon>
        <taxon>asterids</taxon>
        <taxon>lamiids</taxon>
        <taxon>Lamiales</taxon>
        <taxon>Lamiaceae</taxon>
        <taxon>Nepetoideae</taxon>
        <taxon>Mentheae</taxon>
        <taxon>Salviinae</taxon>
        <taxon>Salvia</taxon>
        <taxon>Salvia subgen. Calosphace</taxon>
    </lineage>
</organism>
<name>A0ABD1FY75_SALDI</name>
<dbReference type="PANTHER" id="PTHR46288">
    <property type="entry name" value="PHORBOL-ESTER/DAG-TYPE DOMAIN-CONTAINING PROTEIN"/>
    <property type="match status" value="1"/>
</dbReference>
<feature type="domain" description="DC1" evidence="2">
    <location>
        <begin position="10"/>
        <end position="57"/>
    </location>
</feature>
<keyword evidence="1" id="KW-0677">Repeat</keyword>
<feature type="domain" description="DC1" evidence="2">
    <location>
        <begin position="67"/>
        <end position="115"/>
    </location>
</feature>
<dbReference type="Pfam" id="PF03107">
    <property type="entry name" value="C1_2"/>
    <property type="match status" value="3"/>
</dbReference>
<dbReference type="EMBL" id="JBEAFC010000011">
    <property type="protein sequence ID" value="KAL1535913.1"/>
    <property type="molecule type" value="Genomic_DNA"/>
</dbReference>
<accession>A0ABD1FY75</accession>
<evidence type="ECO:0000313" key="4">
    <source>
        <dbReference type="Proteomes" id="UP001567538"/>
    </source>
</evidence>
<feature type="domain" description="DC1" evidence="2">
    <location>
        <begin position="124"/>
        <end position="172"/>
    </location>
</feature>
<dbReference type="PANTHER" id="PTHR46288:SF13">
    <property type="entry name" value="DC1 DOMAIN CONTAINING PROTEIN"/>
    <property type="match status" value="1"/>
</dbReference>
<comment type="caution">
    <text evidence="3">The sequence shown here is derived from an EMBL/GenBank/DDBJ whole genome shotgun (WGS) entry which is preliminary data.</text>
</comment>
<reference evidence="3 4" key="1">
    <citation type="submission" date="2024-06" db="EMBL/GenBank/DDBJ databases">
        <title>A chromosome level genome sequence of Diviner's sage (Salvia divinorum).</title>
        <authorList>
            <person name="Ford S.A."/>
            <person name="Ro D.-K."/>
            <person name="Ness R.W."/>
            <person name="Phillips M.A."/>
        </authorList>
    </citation>
    <scope>NUCLEOTIDE SEQUENCE [LARGE SCALE GENOMIC DNA]</scope>
    <source>
        <strain evidence="3">SAF-2024a</strain>
        <tissue evidence="3">Leaf</tissue>
    </source>
</reference>
<sequence>MGRIKYESHFSHPHPLALISHADGGDSNSSCCSGCKLKPSGMIYSCTICTFFLHQKCFQMPNAITHPFHKDHPLTLLAKPAYAAGEFNCDACAQRGSGFSYHCKPCGLDLHILCAAAPLSLTTPCHAHKLGLAFASPYDTKSFVCDVCSFHGGDHWLYRCSACGFDAHLECATRSAPAPPHPHGGQRLMGGAALGVPAGSVAMGVNEQIMQMIQMNNALAQAGRGGGDRQLQQMMQLNRSGLASGGGGLESLLGGGGLETLLGGGGGLDFIGGLF</sequence>
<evidence type="ECO:0000313" key="3">
    <source>
        <dbReference type="EMBL" id="KAL1535913.1"/>
    </source>
</evidence>
<gene>
    <name evidence="3" type="ORF">AAHA92_28636</name>
</gene>